<evidence type="ECO:0000313" key="1">
    <source>
        <dbReference type="EMBL" id="OGZ99351.1"/>
    </source>
</evidence>
<comment type="caution">
    <text evidence="1">The sequence shown here is derived from an EMBL/GenBank/DDBJ whole genome shotgun (WGS) entry which is preliminary data.</text>
</comment>
<organism evidence="1 2">
    <name type="scientific">Candidatus Sungbacteria bacterium RIFCSPHIGHO2_02_FULL_47_11</name>
    <dbReference type="NCBI Taxonomy" id="1802270"/>
    <lineage>
        <taxon>Bacteria</taxon>
        <taxon>Candidatus Sungiibacteriota</taxon>
    </lineage>
</organism>
<protein>
    <submittedName>
        <fullName evidence="1">Uncharacterized protein</fullName>
    </submittedName>
</protein>
<dbReference type="Proteomes" id="UP000179023">
    <property type="component" value="Unassembled WGS sequence"/>
</dbReference>
<dbReference type="EMBL" id="MHQI01000041">
    <property type="protein sequence ID" value="OGZ99351.1"/>
    <property type="molecule type" value="Genomic_DNA"/>
</dbReference>
<accession>A0A1G2KLE7</accession>
<dbReference type="AlphaFoldDB" id="A0A1G2KLE7"/>
<name>A0A1G2KLE7_9BACT</name>
<gene>
    <name evidence="1" type="ORF">A3C07_03195</name>
</gene>
<proteinExistence type="predicted"/>
<reference evidence="1 2" key="1">
    <citation type="journal article" date="2016" name="Nat. Commun.">
        <title>Thousands of microbial genomes shed light on interconnected biogeochemical processes in an aquifer system.</title>
        <authorList>
            <person name="Anantharaman K."/>
            <person name="Brown C.T."/>
            <person name="Hug L.A."/>
            <person name="Sharon I."/>
            <person name="Castelle C.J."/>
            <person name="Probst A.J."/>
            <person name="Thomas B.C."/>
            <person name="Singh A."/>
            <person name="Wilkins M.J."/>
            <person name="Karaoz U."/>
            <person name="Brodie E.L."/>
            <person name="Williams K.H."/>
            <person name="Hubbard S.S."/>
            <person name="Banfield J.F."/>
        </authorList>
    </citation>
    <scope>NUCLEOTIDE SEQUENCE [LARGE SCALE GENOMIC DNA]</scope>
</reference>
<dbReference type="STRING" id="1802270.A3C07_03195"/>
<evidence type="ECO:0000313" key="2">
    <source>
        <dbReference type="Proteomes" id="UP000179023"/>
    </source>
</evidence>
<sequence length="142" mass="16175">MIWIIRHVHKIISFHAVKERVSNEVVEVATYAFEDVRCLAPSMGYLLNDHPAYSACQLCHIIERSAPDLIIVAGRRFVGTLVKRYCLMLSKRLARKVQVVEVPHPLLGRALHPYEVNAVLRRVEGALRLCVNSSYTGFHTVR</sequence>